<feature type="compositionally biased region" description="Low complexity" evidence="1">
    <location>
        <begin position="31"/>
        <end position="45"/>
    </location>
</feature>
<protein>
    <submittedName>
        <fullName evidence="2">Uncharacterized protein</fullName>
    </submittedName>
</protein>
<evidence type="ECO:0000313" key="2">
    <source>
        <dbReference type="EMBL" id="GIX72259.1"/>
    </source>
</evidence>
<organism evidence="2 3">
    <name type="scientific">Caerostris extrusa</name>
    <name type="common">Bark spider</name>
    <name type="synonym">Caerostris bankana</name>
    <dbReference type="NCBI Taxonomy" id="172846"/>
    <lineage>
        <taxon>Eukaryota</taxon>
        <taxon>Metazoa</taxon>
        <taxon>Ecdysozoa</taxon>
        <taxon>Arthropoda</taxon>
        <taxon>Chelicerata</taxon>
        <taxon>Arachnida</taxon>
        <taxon>Araneae</taxon>
        <taxon>Araneomorphae</taxon>
        <taxon>Entelegynae</taxon>
        <taxon>Araneoidea</taxon>
        <taxon>Araneidae</taxon>
        <taxon>Caerostris</taxon>
    </lineage>
</organism>
<dbReference type="EMBL" id="BPLR01002296">
    <property type="protein sequence ID" value="GIX72259.1"/>
    <property type="molecule type" value="Genomic_DNA"/>
</dbReference>
<accession>A0AAV4MJX3</accession>
<dbReference type="AlphaFoldDB" id="A0AAV4MJX3"/>
<sequence length="88" mass="9447">MQRRRKRGVESFGQELEIHEIEAGIEHSQAGRKAAAATGTPATTGVHQKEDDAHLAADLELVANRLRVGVLATQAEPPLHSAERDTSG</sequence>
<dbReference type="Proteomes" id="UP001054945">
    <property type="component" value="Unassembled WGS sequence"/>
</dbReference>
<evidence type="ECO:0000313" key="3">
    <source>
        <dbReference type="Proteomes" id="UP001054945"/>
    </source>
</evidence>
<feature type="region of interest" description="Disordered" evidence="1">
    <location>
        <begin position="27"/>
        <end position="48"/>
    </location>
</feature>
<reference evidence="2 3" key="1">
    <citation type="submission" date="2021-06" db="EMBL/GenBank/DDBJ databases">
        <title>Caerostris extrusa draft genome.</title>
        <authorList>
            <person name="Kono N."/>
            <person name="Arakawa K."/>
        </authorList>
    </citation>
    <scope>NUCLEOTIDE SEQUENCE [LARGE SCALE GENOMIC DNA]</scope>
</reference>
<keyword evidence="3" id="KW-1185">Reference proteome</keyword>
<comment type="caution">
    <text evidence="2">The sequence shown here is derived from an EMBL/GenBank/DDBJ whole genome shotgun (WGS) entry which is preliminary data.</text>
</comment>
<proteinExistence type="predicted"/>
<name>A0AAV4MJX3_CAEEX</name>
<evidence type="ECO:0000256" key="1">
    <source>
        <dbReference type="SAM" id="MobiDB-lite"/>
    </source>
</evidence>
<gene>
    <name evidence="2" type="primary">AVEN_261709_1</name>
    <name evidence="2" type="ORF">CEXT_228631</name>
</gene>